<feature type="compositionally biased region" description="Low complexity" evidence="8">
    <location>
        <begin position="53"/>
        <end position="70"/>
    </location>
</feature>
<evidence type="ECO:0000256" key="3">
    <source>
        <dbReference type="ARBA" id="ARBA00022741"/>
    </source>
</evidence>
<evidence type="ECO:0000256" key="1">
    <source>
        <dbReference type="ARBA" id="ARBA00022527"/>
    </source>
</evidence>
<dbReference type="PANTHER" id="PTHR24058:SF103">
    <property type="entry name" value="SERINE_THREONINE-PROTEIN KINASE PRP4 HOMOLOG"/>
    <property type="match status" value="1"/>
</dbReference>
<dbReference type="Pfam" id="PF00069">
    <property type="entry name" value="Pkinase"/>
    <property type="match status" value="1"/>
</dbReference>
<keyword evidence="3 6" id="KW-0547">Nucleotide-binding</keyword>
<feature type="binding site" evidence="6">
    <location>
        <position position="191"/>
    </location>
    <ligand>
        <name>ATP</name>
        <dbReference type="ChEBI" id="CHEBI:30616"/>
    </ligand>
</feature>
<feature type="region of interest" description="Disordered" evidence="8">
    <location>
        <begin position="25"/>
        <end position="125"/>
    </location>
</feature>
<dbReference type="InterPro" id="IPR050494">
    <property type="entry name" value="Ser_Thr_dual-spec_kinase"/>
</dbReference>
<name>A0A7S3UZ44_9STRA</name>
<evidence type="ECO:0000256" key="2">
    <source>
        <dbReference type="ARBA" id="ARBA00022679"/>
    </source>
</evidence>
<dbReference type="PANTHER" id="PTHR24058">
    <property type="entry name" value="DUAL SPECIFICITY PROTEIN KINASE"/>
    <property type="match status" value="1"/>
</dbReference>
<feature type="domain" description="Protein kinase" evidence="9">
    <location>
        <begin position="159"/>
        <end position="483"/>
    </location>
</feature>
<evidence type="ECO:0000256" key="8">
    <source>
        <dbReference type="SAM" id="MobiDB-lite"/>
    </source>
</evidence>
<proteinExistence type="inferred from homology"/>
<gene>
    <name evidence="10" type="ORF">ASTO00021_LOCUS11461</name>
</gene>
<dbReference type="PROSITE" id="PS00108">
    <property type="entry name" value="PROTEIN_KINASE_ST"/>
    <property type="match status" value="1"/>
</dbReference>
<dbReference type="PROSITE" id="PS00107">
    <property type="entry name" value="PROTEIN_KINASE_ATP"/>
    <property type="match status" value="1"/>
</dbReference>
<dbReference type="InterPro" id="IPR011009">
    <property type="entry name" value="Kinase-like_dom_sf"/>
</dbReference>
<sequence>MADGDEDKIRQERLARLAAIRAKYANSNAKPATGENENQNQNQNHSRKRPRPSTAASSSTSIQSTNGSTSMEFAQRGEKRSNLTPAPKSKNKAVDMFAMSDSSDDDEKNSYSNANGNHPGTDTEKRLETNANQGLDEQDVDDAEGYYLARPGELLDGKYRSRGNVGRGVFSSVLFCDIEEGESTGKTVAIKVIRNNPTMHRAGEKELQILEKVKSVPNIVQVLGSFEHRKHLCLVFERMKMNLRQVLYQYGKNIGINMEGVRTYGKQLFGALNHLKSLGIVHADFKLDNILVSAKLGQVKICDFGSAFYEDDPANAPTPYLVSRFYRAPEIILGLKYDPAVDTWALATCLFELYAGNVMFPGATNNEMLDMIMQCKGRFPNRLLRKHIISYQILHKQPHFDPETFKFRRFQTDVMTNDIIMKLLTVKDSPTKTISSLLMNASNGMSAKSEVRVRQLAQLLEHTLVLDPSKRASPAQALQSPFFNDNM</sequence>
<keyword evidence="4" id="KW-0418">Kinase</keyword>
<organism evidence="10">
    <name type="scientific">Aplanochytrium stocchinoi</name>
    <dbReference type="NCBI Taxonomy" id="215587"/>
    <lineage>
        <taxon>Eukaryota</taxon>
        <taxon>Sar</taxon>
        <taxon>Stramenopiles</taxon>
        <taxon>Bigyra</taxon>
        <taxon>Labyrinthulomycetes</taxon>
        <taxon>Thraustochytrida</taxon>
        <taxon>Thraustochytriidae</taxon>
        <taxon>Aplanochytrium</taxon>
    </lineage>
</organism>
<dbReference type="InterPro" id="IPR008271">
    <property type="entry name" value="Ser/Thr_kinase_AS"/>
</dbReference>
<dbReference type="SUPFAM" id="SSF56112">
    <property type="entry name" value="Protein kinase-like (PK-like)"/>
    <property type="match status" value="1"/>
</dbReference>
<dbReference type="AlphaFoldDB" id="A0A7S3UZ44"/>
<evidence type="ECO:0000256" key="6">
    <source>
        <dbReference type="PROSITE-ProRule" id="PRU10141"/>
    </source>
</evidence>
<feature type="compositionally biased region" description="Low complexity" evidence="8">
    <location>
        <begin position="35"/>
        <end position="44"/>
    </location>
</feature>
<dbReference type="PROSITE" id="PS50011">
    <property type="entry name" value="PROTEIN_KINASE_DOM"/>
    <property type="match status" value="1"/>
</dbReference>
<comment type="similarity">
    <text evidence="7">Belongs to the protein kinase superfamily.</text>
</comment>
<keyword evidence="5 6" id="KW-0067">ATP-binding</keyword>
<evidence type="ECO:0000313" key="10">
    <source>
        <dbReference type="EMBL" id="CAE0441330.1"/>
    </source>
</evidence>
<reference evidence="10" key="1">
    <citation type="submission" date="2021-01" db="EMBL/GenBank/DDBJ databases">
        <authorList>
            <person name="Corre E."/>
            <person name="Pelletier E."/>
            <person name="Niang G."/>
            <person name="Scheremetjew M."/>
            <person name="Finn R."/>
            <person name="Kale V."/>
            <person name="Holt S."/>
            <person name="Cochrane G."/>
            <person name="Meng A."/>
            <person name="Brown T."/>
            <person name="Cohen L."/>
        </authorList>
    </citation>
    <scope>NUCLEOTIDE SEQUENCE</scope>
    <source>
        <strain evidence="10">GSBS06</strain>
    </source>
</reference>
<dbReference type="Gene3D" id="1.10.510.10">
    <property type="entry name" value="Transferase(Phosphotransferase) domain 1"/>
    <property type="match status" value="1"/>
</dbReference>
<dbReference type="Gene3D" id="3.30.200.20">
    <property type="entry name" value="Phosphorylase Kinase, domain 1"/>
    <property type="match status" value="1"/>
</dbReference>
<evidence type="ECO:0000259" key="9">
    <source>
        <dbReference type="PROSITE" id="PS50011"/>
    </source>
</evidence>
<evidence type="ECO:0000256" key="4">
    <source>
        <dbReference type="ARBA" id="ARBA00022777"/>
    </source>
</evidence>
<dbReference type="GO" id="GO:0004674">
    <property type="term" value="F:protein serine/threonine kinase activity"/>
    <property type="evidence" value="ECO:0007669"/>
    <property type="project" value="UniProtKB-KW"/>
</dbReference>
<dbReference type="EMBL" id="HBIN01015102">
    <property type="protein sequence ID" value="CAE0441330.1"/>
    <property type="molecule type" value="Transcribed_RNA"/>
</dbReference>
<keyword evidence="2" id="KW-0808">Transferase</keyword>
<accession>A0A7S3UZ44</accession>
<dbReference type="InterPro" id="IPR017441">
    <property type="entry name" value="Protein_kinase_ATP_BS"/>
</dbReference>
<feature type="compositionally biased region" description="Polar residues" evidence="8">
    <location>
        <begin position="110"/>
        <end position="120"/>
    </location>
</feature>
<dbReference type="GO" id="GO:0005524">
    <property type="term" value="F:ATP binding"/>
    <property type="evidence" value="ECO:0007669"/>
    <property type="project" value="UniProtKB-UniRule"/>
</dbReference>
<keyword evidence="1 7" id="KW-0723">Serine/threonine-protein kinase</keyword>
<dbReference type="InterPro" id="IPR000719">
    <property type="entry name" value="Prot_kinase_dom"/>
</dbReference>
<protein>
    <recommendedName>
        <fullName evidence="9">Protein kinase domain-containing protein</fullName>
    </recommendedName>
</protein>
<evidence type="ECO:0000256" key="7">
    <source>
        <dbReference type="RuleBase" id="RU000304"/>
    </source>
</evidence>
<evidence type="ECO:0000256" key="5">
    <source>
        <dbReference type="ARBA" id="ARBA00022840"/>
    </source>
</evidence>